<dbReference type="HOGENOM" id="CLU_007458_0_0_0"/>
<dbReference type="RefSeq" id="WP_013630054.1">
    <property type="nucleotide sequence ID" value="NC_015174.1"/>
</dbReference>
<feature type="signal peptide" evidence="1">
    <location>
        <begin position="1"/>
        <end position="28"/>
    </location>
</feature>
<dbReference type="InterPro" id="IPR013039">
    <property type="entry name" value="DUF1588"/>
</dbReference>
<organism evidence="8 9">
    <name type="scientific">Rubinisphaera brasiliensis (strain ATCC 49424 / DSM 5305 / JCM 21570 / IAM 15109 / NBRC 103401 / IFAM 1448)</name>
    <name type="common">Planctomyces brasiliensis</name>
    <dbReference type="NCBI Taxonomy" id="756272"/>
    <lineage>
        <taxon>Bacteria</taxon>
        <taxon>Pseudomonadati</taxon>
        <taxon>Planctomycetota</taxon>
        <taxon>Planctomycetia</taxon>
        <taxon>Planctomycetales</taxon>
        <taxon>Planctomycetaceae</taxon>
        <taxon>Rubinisphaera</taxon>
    </lineage>
</organism>
<feature type="domain" description="DUF1588" evidence="4">
    <location>
        <begin position="641"/>
        <end position="736"/>
    </location>
</feature>
<feature type="domain" description="Cytochrome C Planctomycete-type" evidence="6">
    <location>
        <begin position="42"/>
        <end position="89"/>
    </location>
</feature>
<feature type="domain" description="DUF1592" evidence="5">
    <location>
        <begin position="491"/>
        <end position="619"/>
    </location>
</feature>
<evidence type="ECO:0000313" key="8">
    <source>
        <dbReference type="EMBL" id="ADY61335.1"/>
    </source>
</evidence>
<evidence type="ECO:0008006" key="10">
    <source>
        <dbReference type="Google" id="ProtNLM"/>
    </source>
</evidence>
<evidence type="ECO:0000256" key="1">
    <source>
        <dbReference type="SAM" id="SignalP"/>
    </source>
</evidence>
<evidence type="ECO:0000259" key="3">
    <source>
        <dbReference type="Pfam" id="PF07626"/>
    </source>
</evidence>
<name>F0SRZ7_RUBBR</name>
<evidence type="ECO:0000259" key="5">
    <source>
        <dbReference type="Pfam" id="PF07631"/>
    </source>
</evidence>
<feature type="chain" id="PRO_5003257269" description="Cytochrome c domain-containing protein" evidence="1">
    <location>
        <begin position="29"/>
        <end position="830"/>
    </location>
</feature>
<feature type="domain" description="DUF1587" evidence="3">
    <location>
        <begin position="126"/>
        <end position="192"/>
    </location>
</feature>
<evidence type="ECO:0000259" key="4">
    <source>
        <dbReference type="Pfam" id="PF07627"/>
    </source>
</evidence>
<dbReference type="Pfam" id="PF07635">
    <property type="entry name" value="PSCyt1"/>
    <property type="match status" value="1"/>
</dbReference>
<dbReference type="Pfam" id="PF07627">
    <property type="entry name" value="PSCyt3"/>
    <property type="match status" value="1"/>
</dbReference>
<evidence type="ECO:0000259" key="6">
    <source>
        <dbReference type="Pfam" id="PF07635"/>
    </source>
</evidence>
<dbReference type="InterPro" id="IPR013043">
    <property type="entry name" value="DUF1595"/>
</dbReference>
<dbReference type="Pfam" id="PF07626">
    <property type="entry name" value="PSD3"/>
    <property type="match status" value="1"/>
</dbReference>
<feature type="domain" description="DUF1585" evidence="2">
    <location>
        <begin position="755"/>
        <end position="827"/>
    </location>
</feature>
<dbReference type="eggNOG" id="COG1020">
    <property type="taxonomic scope" value="Bacteria"/>
</dbReference>
<dbReference type="Proteomes" id="UP000006860">
    <property type="component" value="Chromosome"/>
</dbReference>
<dbReference type="AlphaFoldDB" id="F0SRZ7"/>
<proteinExistence type="predicted"/>
<sequence>MRRCDPLSLVVSLLLTAFTFFCSSEGGAAEPDNAHPFLTRYCLDCHSQADPAGEREFDTLDLSDSGFDTQRQLQEIIDALTLETMPPEDGEQPTDKQRLAAINEFTQLLTRMREQSKSSGGQTVLRRLSRREYRNTIADLLNIDLSMFDPTLEFPDDDLSDGFDNVGQDLITSGFLLEKYLDAAEASVEKAFAGKNQPRPQQWTFNDNFRQQQELSISHRVAFKYRYLVLYDHPRNDKPEGAYGHISDFPRGVPADGLYKIRVLAEGLHRDTPYVPKAVFIDPEEPFRLGIRPGDTRLGDMAHTQPLEPLLAESTVVDNELKWYEFTVPLDRSFAPRFTFENGQHDVRGSYARVYRLHRNLLPEHTRNAKGIVECRNALMTYGQLPQIRIHEVQIEGPLPKSPQKATYEALVGGSQFQQARVPDLFRQFATRAFRRPVKEAEVERLIALYEARIGDGRSPEEAYQDGLKAILCSPEFLYFSPPETAERDRLDDFALAERLAYFLTSTMPDERLTRLAGEGKLKKPEVLRAEAARLLNDPRSDRFIADFLDNWLKLRSLGSMPPDPRQFQEYYSTGLKPEMKQETRLFVRDLIQRNASVLELLNAKHSFVNRDLAKLYGVANQVPANRAEEFHRVVFTNPNRGGLLGQASVLTVSANGIETSPVVRGVWLLENILGTPTPPPPDDVPAIEPDIRGATTIRDQLDKHRQLASCNQCHRKIDPLGFALEGFDPIGRSRTFYDSRRKQRIDTSGVLPGGKEFSGPAELKERLLEQQDFFVRTVTDRLLTHALGRHPEAVDRAEIDQIVASIRNDEYPIQDLILAVVSSELFLHR</sequence>
<reference evidence="9" key="1">
    <citation type="submission" date="2011-02" db="EMBL/GenBank/DDBJ databases">
        <title>The complete genome of Planctomyces brasiliensis DSM 5305.</title>
        <authorList>
            <person name="Lucas S."/>
            <person name="Copeland A."/>
            <person name="Lapidus A."/>
            <person name="Bruce D."/>
            <person name="Goodwin L."/>
            <person name="Pitluck S."/>
            <person name="Kyrpides N."/>
            <person name="Mavromatis K."/>
            <person name="Pagani I."/>
            <person name="Ivanova N."/>
            <person name="Ovchinnikova G."/>
            <person name="Lu M."/>
            <person name="Detter J.C."/>
            <person name="Han C."/>
            <person name="Land M."/>
            <person name="Hauser L."/>
            <person name="Markowitz V."/>
            <person name="Cheng J.-F."/>
            <person name="Hugenholtz P."/>
            <person name="Woyke T."/>
            <person name="Wu D."/>
            <person name="Tindall B."/>
            <person name="Pomrenke H.G."/>
            <person name="Brambilla E."/>
            <person name="Klenk H.-P."/>
            <person name="Eisen J.A."/>
        </authorList>
    </citation>
    <scope>NUCLEOTIDE SEQUENCE [LARGE SCALE GENOMIC DNA]</scope>
    <source>
        <strain evidence="9">ATCC 49424 / DSM 5305 / JCM 21570 / NBRC 103401 / IFAM 1448</strain>
    </source>
</reference>
<dbReference type="KEGG" id="pbs:Plabr_3745"/>
<dbReference type="EMBL" id="CP002546">
    <property type="protein sequence ID" value="ADY61335.1"/>
    <property type="molecule type" value="Genomic_DNA"/>
</dbReference>
<evidence type="ECO:0000259" key="7">
    <source>
        <dbReference type="Pfam" id="PF07637"/>
    </source>
</evidence>
<dbReference type="InterPro" id="IPR013036">
    <property type="entry name" value="DUF1587"/>
</dbReference>
<dbReference type="InterPro" id="IPR013042">
    <property type="entry name" value="DUF1592"/>
</dbReference>
<dbReference type="InterPro" id="IPR011478">
    <property type="entry name" value="DUF1585"/>
</dbReference>
<evidence type="ECO:0000259" key="2">
    <source>
        <dbReference type="Pfam" id="PF07624"/>
    </source>
</evidence>
<dbReference type="OrthoDB" id="175242at2"/>
<keyword evidence="9" id="KW-1185">Reference proteome</keyword>
<evidence type="ECO:0000313" key="9">
    <source>
        <dbReference type="Proteomes" id="UP000006860"/>
    </source>
</evidence>
<gene>
    <name evidence="8" type="ordered locus">Plabr_3745</name>
</gene>
<keyword evidence="1" id="KW-0732">Signal</keyword>
<protein>
    <recommendedName>
        <fullName evidence="10">Cytochrome c domain-containing protein</fullName>
    </recommendedName>
</protein>
<dbReference type="InterPro" id="IPR011429">
    <property type="entry name" value="Cyt_c_Planctomycete-type"/>
</dbReference>
<dbReference type="Pfam" id="PF07624">
    <property type="entry name" value="PSD2"/>
    <property type="match status" value="1"/>
</dbReference>
<dbReference type="STRING" id="756272.Plabr_3745"/>
<accession>F0SRZ7</accession>
<feature type="domain" description="DUF1595" evidence="7">
    <location>
        <begin position="424"/>
        <end position="480"/>
    </location>
</feature>
<dbReference type="Pfam" id="PF07637">
    <property type="entry name" value="PSD5"/>
    <property type="match status" value="1"/>
</dbReference>
<dbReference type="Pfam" id="PF07631">
    <property type="entry name" value="PSD4"/>
    <property type="match status" value="1"/>
</dbReference>